<protein>
    <recommendedName>
        <fullName evidence="2">INO80 complex subunit E N-terminal domain-containing protein</fullName>
    </recommendedName>
</protein>
<proteinExistence type="predicted"/>
<organism evidence="3 4">
    <name type="scientific">Tegillarca granosa</name>
    <name type="common">Malaysian cockle</name>
    <name type="synonym">Anadara granosa</name>
    <dbReference type="NCBI Taxonomy" id="220873"/>
    <lineage>
        <taxon>Eukaryota</taxon>
        <taxon>Metazoa</taxon>
        <taxon>Spiralia</taxon>
        <taxon>Lophotrochozoa</taxon>
        <taxon>Mollusca</taxon>
        <taxon>Bivalvia</taxon>
        <taxon>Autobranchia</taxon>
        <taxon>Pteriomorphia</taxon>
        <taxon>Arcoida</taxon>
        <taxon>Arcoidea</taxon>
        <taxon>Arcidae</taxon>
        <taxon>Tegillarca</taxon>
    </lineage>
</organism>
<feature type="domain" description="INO80 complex subunit E N-terminal" evidence="2">
    <location>
        <begin position="20"/>
        <end position="71"/>
    </location>
</feature>
<evidence type="ECO:0000259" key="2">
    <source>
        <dbReference type="Pfam" id="PF24237"/>
    </source>
</evidence>
<evidence type="ECO:0000313" key="4">
    <source>
        <dbReference type="Proteomes" id="UP001217089"/>
    </source>
</evidence>
<name>A0ABQ9F4Q6_TEGGR</name>
<dbReference type="PANTHER" id="PTHR21812:SF1">
    <property type="entry name" value="INO80 COMPLEX SUBUNIT E"/>
    <property type="match status" value="1"/>
</dbReference>
<feature type="compositionally biased region" description="Basic residues" evidence="1">
    <location>
        <begin position="170"/>
        <end position="181"/>
    </location>
</feature>
<dbReference type="InterPro" id="IPR056515">
    <property type="entry name" value="INO80E_N"/>
</dbReference>
<dbReference type="Pfam" id="PF24237">
    <property type="entry name" value="INO80E"/>
    <property type="match status" value="1"/>
</dbReference>
<dbReference type="Proteomes" id="UP001217089">
    <property type="component" value="Unassembled WGS sequence"/>
</dbReference>
<sequence>MAKMMPITEGQIPQSDHQVDYKTKYKALKKKLKFLVYFLLIEQECFLEELRKAQRKLLKVSRDRSFLLDRLLEYEKIDESSGDSDATASSDSEADGQSAVKRVNIWLSQSIMISVLGSIKERKKSSHNSGQFNFGSGSDSTIFGGLSMAGLTPGGTSSLAGGSTSDSARKRPKSTGKKPKGGKVGQMKNDKSVTGHMTREELERHLESRQHAFGIEKTPTILPNEIFMTILWIQTKMRMTQTWL</sequence>
<comment type="caution">
    <text evidence="3">The sequence shown here is derived from an EMBL/GenBank/DDBJ whole genome shotgun (WGS) entry which is preliminary data.</text>
</comment>
<evidence type="ECO:0000313" key="3">
    <source>
        <dbReference type="EMBL" id="KAJ8312351.1"/>
    </source>
</evidence>
<keyword evidence="4" id="KW-1185">Reference proteome</keyword>
<feature type="region of interest" description="Disordered" evidence="1">
    <location>
        <begin position="154"/>
        <end position="196"/>
    </location>
</feature>
<dbReference type="PANTHER" id="PTHR21812">
    <property type="entry name" value="INO80 COMPLEX SUBUNIT E"/>
    <property type="match status" value="1"/>
</dbReference>
<feature type="compositionally biased region" description="Low complexity" evidence="1">
    <location>
        <begin position="154"/>
        <end position="166"/>
    </location>
</feature>
<dbReference type="EMBL" id="JARBDR010000440">
    <property type="protein sequence ID" value="KAJ8312351.1"/>
    <property type="molecule type" value="Genomic_DNA"/>
</dbReference>
<evidence type="ECO:0000256" key="1">
    <source>
        <dbReference type="SAM" id="MobiDB-lite"/>
    </source>
</evidence>
<gene>
    <name evidence="3" type="ORF">KUTeg_009724</name>
</gene>
<accession>A0ABQ9F4Q6</accession>
<reference evidence="3 4" key="1">
    <citation type="submission" date="2022-12" db="EMBL/GenBank/DDBJ databases">
        <title>Chromosome-level genome of Tegillarca granosa.</title>
        <authorList>
            <person name="Kim J."/>
        </authorList>
    </citation>
    <scope>NUCLEOTIDE SEQUENCE [LARGE SCALE GENOMIC DNA]</scope>
    <source>
        <strain evidence="3">Teg-2019</strain>
        <tissue evidence="3">Adductor muscle</tissue>
    </source>
</reference>
<dbReference type="InterPro" id="IPR026678">
    <property type="entry name" value="INO80E"/>
</dbReference>